<evidence type="ECO:0000313" key="4">
    <source>
        <dbReference type="Proteomes" id="UP001201812"/>
    </source>
</evidence>
<comment type="caution">
    <text evidence="3">The sequence shown here is derived from an EMBL/GenBank/DDBJ whole genome shotgun (WGS) entry which is preliminary data.</text>
</comment>
<accession>A0AAD4NF36</accession>
<reference evidence="3" key="1">
    <citation type="submission" date="2022-01" db="EMBL/GenBank/DDBJ databases">
        <title>Genome Sequence Resource for Two Populations of Ditylenchus destructor, the Migratory Endoparasitic Phytonematode.</title>
        <authorList>
            <person name="Zhang H."/>
            <person name="Lin R."/>
            <person name="Xie B."/>
        </authorList>
    </citation>
    <scope>NUCLEOTIDE SEQUENCE</scope>
    <source>
        <strain evidence="3">BazhouSP</strain>
    </source>
</reference>
<dbReference type="EMBL" id="JAKKPZ010000003">
    <property type="protein sequence ID" value="KAI1723317.1"/>
    <property type="molecule type" value="Genomic_DNA"/>
</dbReference>
<evidence type="ECO:0000313" key="3">
    <source>
        <dbReference type="EMBL" id="KAI1723317.1"/>
    </source>
</evidence>
<gene>
    <name evidence="3" type="ORF">DdX_03471</name>
</gene>
<feature type="region of interest" description="Disordered" evidence="2">
    <location>
        <begin position="326"/>
        <end position="375"/>
    </location>
</feature>
<protein>
    <submittedName>
        <fullName evidence="3">GEX Interacting protein</fullName>
    </submittedName>
</protein>
<name>A0AAD4NF36_9BILA</name>
<keyword evidence="1" id="KW-0175">Coiled coil</keyword>
<feature type="compositionally biased region" description="Polar residues" evidence="2">
    <location>
        <begin position="507"/>
        <end position="518"/>
    </location>
</feature>
<proteinExistence type="predicted"/>
<sequence>MPGKSAVKLAKTKANGMHRSLKIGSKLPKHSKDCDTQTDDFHQALAEDIAKLDSLKKGIEDSAVSARDPNVLLCQQRTSLRLIEKLAADNKFSKQENERIVSFMNEIFRLVRAMRSEYDSTLVNVKVDLQNLRYDYSRYITEVDEHLKKQKKVLEEERKRYKNALKKKEHFIEDLRTRLSDANEQTRATMQALEIQQRLVTLAQRDVHNANEEVKDVNKKLNDQLFLSGNQKCKSCQVNEKVRLMLSNEVAEKQLVVDTMREKFMEVHADLQQQKRVNEILSRTVDKHSFAEKAIKFEFDKIRLECESLKAQNKLLREQKKIDEAHLTAASLTPPDSSASDKSTKDDSSGSVRSTPNATESPASYPLSIQQSSLSKKNRKNKIYGALPQSSTQVHSPVISDSTKLAGNSATIIPAGQHNNSGPPIQRTRSKSPLMPPMVKVSGALSEAAANSSQDLAKSNPETIEVTDICSVNCAEGIAPISSTKGAQKRPPEVPSNVSPKKKKANQKQIVSTSANNNKIHEKPSGITQGDKPACEKLVAPWHHKLESKPKREPFSRHEAYMDYELDDRSMASEERRIHEAKMREMQAMERRRRASMENEMMLNAISRNAVSSAMNDFTETPDADNLCPTPPPFLRDFRRCNGATLDDFIPNREHLLGESARRQRSAEEPPLGGGPRMMEVHTMRPMPPHNPPREMLGRSRTPPYFIREPLARTRTPPPRHTEAPLLRSFQSPPRRPYHNEYPHAPQMADLGDWRRPPVPNLPPRPPPFMPRPPEPPISRGPHSYIMHDIRPSPMSRPVPSWHTVPIPPPPTHLLDPVRQQNTSWVQAGHHFRR</sequence>
<feature type="region of interest" description="Disordered" evidence="2">
    <location>
        <begin position="658"/>
        <end position="679"/>
    </location>
</feature>
<organism evidence="3 4">
    <name type="scientific">Ditylenchus destructor</name>
    <dbReference type="NCBI Taxonomy" id="166010"/>
    <lineage>
        <taxon>Eukaryota</taxon>
        <taxon>Metazoa</taxon>
        <taxon>Ecdysozoa</taxon>
        <taxon>Nematoda</taxon>
        <taxon>Chromadorea</taxon>
        <taxon>Rhabditida</taxon>
        <taxon>Tylenchina</taxon>
        <taxon>Tylenchomorpha</taxon>
        <taxon>Sphaerularioidea</taxon>
        <taxon>Anguinidae</taxon>
        <taxon>Anguininae</taxon>
        <taxon>Ditylenchus</taxon>
    </lineage>
</organism>
<evidence type="ECO:0000256" key="1">
    <source>
        <dbReference type="SAM" id="Coils"/>
    </source>
</evidence>
<feature type="region of interest" description="Disordered" evidence="2">
    <location>
        <begin position="413"/>
        <end position="433"/>
    </location>
</feature>
<dbReference type="AlphaFoldDB" id="A0AAD4NF36"/>
<feature type="coiled-coil region" evidence="1">
    <location>
        <begin position="140"/>
        <end position="220"/>
    </location>
</feature>
<dbReference type="Proteomes" id="UP001201812">
    <property type="component" value="Unassembled WGS sequence"/>
</dbReference>
<feature type="compositionally biased region" description="Basic and acidic residues" evidence="2">
    <location>
        <begin position="658"/>
        <end position="668"/>
    </location>
</feature>
<feature type="region of interest" description="Disordered" evidence="2">
    <location>
        <begin position="711"/>
        <end position="754"/>
    </location>
</feature>
<keyword evidence="4" id="KW-1185">Reference proteome</keyword>
<feature type="region of interest" description="Disordered" evidence="2">
    <location>
        <begin position="482"/>
        <end position="532"/>
    </location>
</feature>
<feature type="compositionally biased region" description="Polar residues" evidence="2">
    <location>
        <begin position="352"/>
        <end position="375"/>
    </location>
</feature>
<evidence type="ECO:0000256" key="2">
    <source>
        <dbReference type="SAM" id="MobiDB-lite"/>
    </source>
</evidence>
<feature type="compositionally biased region" description="Polar residues" evidence="2">
    <location>
        <begin position="413"/>
        <end position="423"/>
    </location>
</feature>